<dbReference type="EMBL" id="CP157679">
    <property type="protein sequence ID" value="XBP73172.1"/>
    <property type="molecule type" value="Genomic_DNA"/>
</dbReference>
<organism evidence="2">
    <name type="scientific">Polaromonas hydrogenivorans</name>
    <dbReference type="NCBI Taxonomy" id="335476"/>
    <lineage>
        <taxon>Bacteria</taxon>
        <taxon>Pseudomonadati</taxon>
        <taxon>Pseudomonadota</taxon>
        <taxon>Betaproteobacteria</taxon>
        <taxon>Burkholderiales</taxon>
        <taxon>Comamonadaceae</taxon>
        <taxon>Polaromonas</taxon>
    </lineage>
</organism>
<geneLocation type="plasmid" evidence="2">
    <name>p4</name>
</geneLocation>
<evidence type="ECO:0000259" key="1">
    <source>
        <dbReference type="PROSITE" id="PS51819"/>
    </source>
</evidence>
<proteinExistence type="predicted"/>
<name>A0AAU7LZW2_9BURK</name>
<feature type="domain" description="VOC" evidence="1">
    <location>
        <begin position="4"/>
        <end position="124"/>
    </location>
</feature>
<keyword evidence="2" id="KW-0614">Plasmid</keyword>
<dbReference type="Gene3D" id="3.10.180.10">
    <property type="entry name" value="2,3-Dihydroxybiphenyl 1,2-Dioxygenase, domain 1"/>
    <property type="match status" value="1"/>
</dbReference>
<dbReference type="InterPro" id="IPR037523">
    <property type="entry name" value="VOC_core"/>
</dbReference>
<dbReference type="SUPFAM" id="SSF54593">
    <property type="entry name" value="Glyoxalase/Bleomycin resistance protein/Dihydroxybiphenyl dioxygenase"/>
    <property type="match status" value="1"/>
</dbReference>
<dbReference type="RefSeq" id="WP_349283187.1">
    <property type="nucleotide sequence ID" value="NZ_CBCSCU010000041.1"/>
</dbReference>
<accession>A0AAU7LZW2</accession>
<dbReference type="PROSITE" id="PS51819">
    <property type="entry name" value="VOC"/>
    <property type="match status" value="1"/>
</dbReference>
<dbReference type="InterPro" id="IPR029068">
    <property type="entry name" value="Glyas_Bleomycin-R_OHBP_Dase"/>
</dbReference>
<sequence length="125" mass="13502">MLQKFPIYAYIPASDVSRAREFYEGKLGFVAKQETAGGVVYECGAHTACFLYPTPNAGTSQASQAFWTVDDVDREVTELKARGVVFEDYDMLGEKSASGAITAGGAKAAWFKDTEGNIMALVQSL</sequence>
<dbReference type="AlphaFoldDB" id="A0AAU7LZW2"/>
<gene>
    <name evidence="2" type="ORF">ABLV49_25585</name>
</gene>
<protein>
    <submittedName>
        <fullName evidence="2">VOC family protein</fullName>
    </submittedName>
</protein>
<evidence type="ECO:0000313" key="2">
    <source>
        <dbReference type="EMBL" id="XBP73172.1"/>
    </source>
</evidence>
<dbReference type="Pfam" id="PF00903">
    <property type="entry name" value="Glyoxalase"/>
    <property type="match status" value="1"/>
</dbReference>
<reference evidence="2" key="1">
    <citation type="submission" date="2024-05" db="EMBL/GenBank/DDBJ databases">
        <authorList>
            <person name="Bunk B."/>
            <person name="Swiderski J."/>
            <person name="Sproer C."/>
            <person name="Thiel V."/>
        </authorList>
    </citation>
    <scope>NUCLEOTIDE SEQUENCE</scope>
    <source>
        <strain evidence="2">DSM 17735</strain>
        <plasmid evidence="2">p4</plasmid>
    </source>
</reference>
<dbReference type="InterPro" id="IPR004360">
    <property type="entry name" value="Glyas_Fos-R_dOase_dom"/>
</dbReference>